<dbReference type="Gene3D" id="3.40.50.620">
    <property type="entry name" value="HUPs"/>
    <property type="match status" value="1"/>
</dbReference>
<protein>
    <submittedName>
        <fullName evidence="2">YdcF family protein</fullName>
    </submittedName>
</protein>
<dbReference type="CDD" id="cd06259">
    <property type="entry name" value="YdcF-like"/>
    <property type="match status" value="1"/>
</dbReference>
<dbReference type="GO" id="GO:0043164">
    <property type="term" value="P:Gram-negative-bacterium-type cell wall biogenesis"/>
    <property type="evidence" value="ECO:0007669"/>
    <property type="project" value="TreeGrafter"/>
</dbReference>
<dbReference type="EMBL" id="JADCKB010000008">
    <property type="protein sequence ID" value="MBE5039874.1"/>
    <property type="molecule type" value="Genomic_DNA"/>
</dbReference>
<keyword evidence="3" id="KW-1185">Reference proteome</keyword>
<evidence type="ECO:0000259" key="1">
    <source>
        <dbReference type="Pfam" id="PF02698"/>
    </source>
</evidence>
<reference evidence="2" key="1">
    <citation type="submission" date="2020-10" db="EMBL/GenBank/DDBJ databases">
        <title>ChiBAC.</title>
        <authorList>
            <person name="Zenner C."/>
            <person name="Hitch T.C.A."/>
            <person name="Clavel T."/>
        </authorList>
    </citation>
    <scope>NUCLEOTIDE SEQUENCE</scope>
    <source>
        <strain evidence="2">DSM 107454</strain>
    </source>
</reference>
<dbReference type="RefSeq" id="WP_226392423.1">
    <property type="nucleotide sequence ID" value="NZ_JADCKB010000008.1"/>
</dbReference>
<dbReference type="PANTHER" id="PTHR30336">
    <property type="entry name" value="INNER MEMBRANE PROTEIN, PROBABLE PERMEASE"/>
    <property type="match status" value="1"/>
</dbReference>
<name>A0A9D5M5F4_9FIRM</name>
<gene>
    <name evidence="2" type="ORF">INF28_05275</name>
</gene>
<dbReference type="PANTHER" id="PTHR30336:SF4">
    <property type="entry name" value="ENVELOPE BIOGENESIS FACTOR ELYC"/>
    <property type="match status" value="1"/>
</dbReference>
<evidence type="ECO:0000313" key="2">
    <source>
        <dbReference type="EMBL" id="MBE5039874.1"/>
    </source>
</evidence>
<dbReference type="InterPro" id="IPR003848">
    <property type="entry name" value="DUF218"/>
</dbReference>
<dbReference type="InterPro" id="IPR051599">
    <property type="entry name" value="Cell_Envelope_Assoc"/>
</dbReference>
<organism evidence="2 3">
    <name type="scientific">Ructibacterium gallinarum</name>
    <dbReference type="NCBI Taxonomy" id="2779355"/>
    <lineage>
        <taxon>Bacteria</taxon>
        <taxon>Bacillati</taxon>
        <taxon>Bacillota</taxon>
        <taxon>Clostridia</taxon>
        <taxon>Eubacteriales</taxon>
        <taxon>Oscillospiraceae</taxon>
        <taxon>Ructibacterium</taxon>
    </lineage>
</organism>
<dbReference type="GO" id="GO:0000270">
    <property type="term" value="P:peptidoglycan metabolic process"/>
    <property type="evidence" value="ECO:0007669"/>
    <property type="project" value="TreeGrafter"/>
</dbReference>
<proteinExistence type="predicted"/>
<feature type="domain" description="DUF218" evidence="1">
    <location>
        <begin position="43"/>
        <end position="187"/>
    </location>
</feature>
<evidence type="ECO:0000313" key="3">
    <source>
        <dbReference type="Proteomes" id="UP000806542"/>
    </source>
</evidence>
<dbReference type="InterPro" id="IPR014729">
    <property type="entry name" value="Rossmann-like_a/b/a_fold"/>
</dbReference>
<dbReference type="Proteomes" id="UP000806542">
    <property type="component" value="Unassembled WGS sequence"/>
</dbReference>
<sequence>MKQGVFAALALVLLAGVLAVFWIGGVIMGRSGTDSYTGGAPVDYVIILGCRLDGREPGRCLEERVKTAAEYLRKHPFAMAVCSGGQGEDEEISEAEAIANALKKRGISAGRIILEDQSHSTYENFQKSKEILDRRKGGEPYQVSFVTNDFHVYRSRLLAEEIGFSSPAAVSAKTPASLYYTNLLREIAAVAATWCGYR</sequence>
<dbReference type="AlphaFoldDB" id="A0A9D5M5F4"/>
<dbReference type="Pfam" id="PF02698">
    <property type="entry name" value="DUF218"/>
    <property type="match status" value="1"/>
</dbReference>
<comment type="caution">
    <text evidence="2">The sequence shown here is derived from an EMBL/GenBank/DDBJ whole genome shotgun (WGS) entry which is preliminary data.</text>
</comment>
<dbReference type="GO" id="GO:0005886">
    <property type="term" value="C:plasma membrane"/>
    <property type="evidence" value="ECO:0007669"/>
    <property type="project" value="TreeGrafter"/>
</dbReference>
<accession>A0A9D5M5F4</accession>